<gene>
    <name evidence="1" type="ORF">EZS28_030689</name>
</gene>
<accession>A0A5J4UU51</accession>
<dbReference type="EMBL" id="SNRW01012468">
    <property type="protein sequence ID" value="KAA6373784.1"/>
    <property type="molecule type" value="Genomic_DNA"/>
</dbReference>
<evidence type="ECO:0000313" key="2">
    <source>
        <dbReference type="Proteomes" id="UP000324800"/>
    </source>
</evidence>
<reference evidence="1 2" key="1">
    <citation type="submission" date="2019-03" db="EMBL/GenBank/DDBJ databases">
        <title>Single cell metagenomics reveals metabolic interactions within the superorganism composed of flagellate Streblomastix strix and complex community of Bacteroidetes bacteria on its surface.</title>
        <authorList>
            <person name="Treitli S.C."/>
            <person name="Kolisko M."/>
            <person name="Husnik F."/>
            <person name="Keeling P."/>
            <person name="Hampl V."/>
        </authorList>
    </citation>
    <scope>NUCLEOTIDE SEQUENCE [LARGE SCALE GENOMIC DNA]</scope>
    <source>
        <strain evidence="1">ST1C</strain>
    </source>
</reference>
<organism evidence="1 2">
    <name type="scientific">Streblomastix strix</name>
    <dbReference type="NCBI Taxonomy" id="222440"/>
    <lineage>
        <taxon>Eukaryota</taxon>
        <taxon>Metamonada</taxon>
        <taxon>Preaxostyla</taxon>
        <taxon>Oxymonadida</taxon>
        <taxon>Streblomastigidae</taxon>
        <taxon>Streblomastix</taxon>
    </lineage>
</organism>
<name>A0A5J4UU51_9EUKA</name>
<dbReference type="Proteomes" id="UP000324800">
    <property type="component" value="Unassembled WGS sequence"/>
</dbReference>
<sequence length="122" mass="13328">MLSFVNRCLCQKFYNKQIGFFYGIANFGSKILNGDKNVTKLVTPALHQVLSTISGPAGTFHPGIEGTLGAGVNLAGAVDRLVNNAQLTIHYRNNKSEPLDNQSLTIQLTIFTIKYAVILVME</sequence>
<protein>
    <submittedName>
        <fullName evidence="1">Uncharacterized protein</fullName>
    </submittedName>
</protein>
<comment type="caution">
    <text evidence="1">The sequence shown here is derived from an EMBL/GenBank/DDBJ whole genome shotgun (WGS) entry which is preliminary data.</text>
</comment>
<dbReference type="AlphaFoldDB" id="A0A5J4UU51"/>
<proteinExistence type="predicted"/>
<evidence type="ECO:0000313" key="1">
    <source>
        <dbReference type="EMBL" id="KAA6373784.1"/>
    </source>
</evidence>